<dbReference type="InterPro" id="IPR007627">
    <property type="entry name" value="RNA_pol_sigma70_r2"/>
</dbReference>
<dbReference type="EMBL" id="CM001403">
    <property type="protein sequence ID" value="EHQ25212.1"/>
    <property type="molecule type" value="Genomic_DNA"/>
</dbReference>
<dbReference type="STRING" id="714943.Mucpa_1039"/>
<evidence type="ECO:0000313" key="8">
    <source>
        <dbReference type="Proteomes" id="UP000002774"/>
    </source>
</evidence>
<dbReference type="SUPFAM" id="SSF88659">
    <property type="entry name" value="Sigma3 and sigma4 domains of RNA polymerase sigma factors"/>
    <property type="match status" value="1"/>
</dbReference>
<evidence type="ECO:0000256" key="2">
    <source>
        <dbReference type="ARBA" id="ARBA00023015"/>
    </source>
</evidence>
<dbReference type="GO" id="GO:0016987">
    <property type="term" value="F:sigma factor activity"/>
    <property type="evidence" value="ECO:0007669"/>
    <property type="project" value="UniProtKB-KW"/>
</dbReference>
<dbReference type="GO" id="GO:0006352">
    <property type="term" value="P:DNA-templated transcription initiation"/>
    <property type="evidence" value="ECO:0007669"/>
    <property type="project" value="InterPro"/>
</dbReference>
<dbReference type="Gene3D" id="1.10.10.10">
    <property type="entry name" value="Winged helix-like DNA-binding domain superfamily/Winged helix DNA-binding domain"/>
    <property type="match status" value="1"/>
</dbReference>
<dbReference type="InterPro" id="IPR013325">
    <property type="entry name" value="RNA_pol_sigma_r2"/>
</dbReference>
<evidence type="ECO:0000256" key="3">
    <source>
        <dbReference type="ARBA" id="ARBA00023082"/>
    </source>
</evidence>
<evidence type="ECO:0000259" key="5">
    <source>
        <dbReference type="Pfam" id="PF04542"/>
    </source>
</evidence>
<reference evidence="7" key="1">
    <citation type="submission" date="2011-09" db="EMBL/GenBank/DDBJ databases">
        <title>The permanent draft genome of Mucilaginibacter paludis DSM 18603.</title>
        <authorList>
            <consortium name="US DOE Joint Genome Institute (JGI-PGF)"/>
            <person name="Lucas S."/>
            <person name="Han J."/>
            <person name="Lapidus A."/>
            <person name="Bruce D."/>
            <person name="Goodwin L."/>
            <person name="Pitluck S."/>
            <person name="Peters L."/>
            <person name="Kyrpides N."/>
            <person name="Mavromatis K."/>
            <person name="Ivanova N."/>
            <person name="Mikhailova N."/>
            <person name="Held B."/>
            <person name="Detter J.C."/>
            <person name="Tapia R."/>
            <person name="Han C."/>
            <person name="Land M."/>
            <person name="Hauser L."/>
            <person name="Markowitz V."/>
            <person name="Cheng J.-F."/>
            <person name="Hugenholtz P."/>
            <person name="Woyke T."/>
            <person name="Wu D."/>
            <person name="Tindall B."/>
            <person name="Brambilla E."/>
            <person name="Klenk H.-P."/>
            <person name="Eisen J.A."/>
        </authorList>
    </citation>
    <scope>NUCLEOTIDE SEQUENCE [LARGE SCALE GENOMIC DNA]</scope>
    <source>
        <strain evidence="7">DSM 18603</strain>
    </source>
</reference>
<dbReference type="NCBIfam" id="TIGR02985">
    <property type="entry name" value="Sig70_bacteroi1"/>
    <property type="match status" value="1"/>
</dbReference>
<keyword evidence="2" id="KW-0805">Transcription regulation</keyword>
<dbReference type="SUPFAM" id="SSF88946">
    <property type="entry name" value="Sigma2 domain of RNA polymerase sigma factors"/>
    <property type="match status" value="1"/>
</dbReference>
<dbReference type="NCBIfam" id="TIGR02937">
    <property type="entry name" value="sigma70-ECF"/>
    <property type="match status" value="1"/>
</dbReference>
<evidence type="ECO:0000256" key="1">
    <source>
        <dbReference type="ARBA" id="ARBA00010641"/>
    </source>
</evidence>
<feature type="domain" description="RNA polymerase sigma-70 region 2" evidence="5">
    <location>
        <begin position="25"/>
        <end position="92"/>
    </location>
</feature>
<dbReference type="Pfam" id="PF08281">
    <property type="entry name" value="Sigma70_r4_2"/>
    <property type="match status" value="1"/>
</dbReference>
<evidence type="ECO:0000256" key="4">
    <source>
        <dbReference type="ARBA" id="ARBA00023163"/>
    </source>
</evidence>
<accession>H1YE34</accession>
<keyword evidence="8" id="KW-1185">Reference proteome</keyword>
<proteinExistence type="inferred from homology"/>
<name>H1YE34_9SPHI</name>
<sequence length="199" mass="22863">MKELWSENDLLIQISEGSEHAFELLFNQYHQKVLNYAYKMLQSLPAAEEVVQDVFIRIWVNRASLVNVENFGGYIRTVSRNHTLNALKKAARETLAFAIKNQGWTDADLDTENHLHYKDTRKILDQALNALPPQQKLIYSMCKVEGMKQDEVAQKLKISPLTVKSHLRQAAQAVRSFMLLHQDAISITIFLIVNQSVKK</sequence>
<dbReference type="InterPro" id="IPR039425">
    <property type="entry name" value="RNA_pol_sigma-70-like"/>
</dbReference>
<comment type="similarity">
    <text evidence="1">Belongs to the sigma-70 factor family. ECF subfamily.</text>
</comment>
<feature type="domain" description="RNA polymerase sigma factor 70 region 4 type 2" evidence="6">
    <location>
        <begin position="122"/>
        <end position="172"/>
    </location>
</feature>
<dbReference type="AlphaFoldDB" id="H1YE34"/>
<dbReference type="Gene3D" id="1.10.1740.10">
    <property type="match status" value="1"/>
</dbReference>
<organism evidence="7 8">
    <name type="scientific">Mucilaginibacter paludis DSM 18603</name>
    <dbReference type="NCBI Taxonomy" id="714943"/>
    <lineage>
        <taxon>Bacteria</taxon>
        <taxon>Pseudomonadati</taxon>
        <taxon>Bacteroidota</taxon>
        <taxon>Sphingobacteriia</taxon>
        <taxon>Sphingobacteriales</taxon>
        <taxon>Sphingobacteriaceae</taxon>
        <taxon>Mucilaginibacter</taxon>
    </lineage>
</organism>
<protein>
    <submittedName>
        <fullName evidence="7">RNA polymerase, sigma-24 subunit, ECF subfamily</fullName>
    </submittedName>
</protein>
<dbReference type="GO" id="GO:0003677">
    <property type="term" value="F:DNA binding"/>
    <property type="evidence" value="ECO:0007669"/>
    <property type="project" value="InterPro"/>
</dbReference>
<dbReference type="Proteomes" id="UP000002774">
    <property type="component" value="Chromosome"/>
</dbReference>
<dbReference type="PANTHER" id="PTHR43133">
    <property type="entry name" value="RNA POLYMERASE ECF-TYPE SIGMA FACTO"/>
    <property type="match status" value="1"/>
</dbReference>
<dbReference type="Pfam" id="PF04542">
    <property type="entry name" value="Sigma70_r2"/>
    <property type="match status" value="1"/>
</dbReference>
<dbReference type="InterPro" id="IPR013249">
    <property type="entry name" value="RNA_pol_sigma70_r4_t2"/>
</dbReference>
<dbReference type="InterPro" id="IPR014327">
    <property type="entry name" value="RNA_pol_sigma70_bacteroid"/>
</dbReference>
<dbReference type="HOGENOM" id="CLU_047691_4_1_10"/>
<dbReference type="InterPro" id="IPR014284">
    <property type="entry name" value="RNA_pol_sigma-70_dom"/>
</dbReference>
<gene>
    <name evidence="7" type="ORF">Mucpa_1039</name>
</gene>
<dbReference type="InterPro" id="IPR013324">
    <property type="entry name" value="RNA_pol_sigma_r3/r4-like"/>
</dbReference>
<evidence type="ECO:0000313" key="7">
    <source>
        <dbReference type="EMBL" id="EHQ25212.1"/>
    </source>
</evidence>
<keyword evidence="4" id="KW-0804">Transcription</keyword>
<dbReference type="InterPro" id="IPR036388">
    <property type="entry name" value="WH-like_DNA-bd_sf"/>
</dbReference>
<dbReference type="eggNOG" id="COG1595">
    <property type="taxonomic scope" value="Bacteria"/>
</dbReference>
<evidence type="ECO:0000259" key="6">
    <source>
        <dbReference type="Pfam" id="PF08281"/>
    </source>
</evidence>
<keyword evidence="3" id="KW-0731">Sigma factor</keyword>
<dbReference type="RefSeq" id="WP_008504887.1">
    <property type="nucleotide sequence ID" value="NZ_CM001403.1"/>
</dbReference>
<dbReference type="PANTHER" id="PTHR43133:SF46">
    <property type="entry name" value="RNA POLYMERASE SIGMA-70 FACTOR ECF SUBFAMILY"/>
    <property type="match status" value="1"/>
</dbReference>